<proteinExistence type="predicted"/>
<accession>A0A1F6DZ10</accession>
<protein>
    <submittedName>
        <fullName evidence="1">Uncharacterized protein</fullName>
    </submittedName>
</protein>
<gene>
    <name evidence="1" type="ORF">A3D71_02830</name>
</gene>
<name>A0A1F6DZ10_9BACT</name>
<evidence type="ECO:0000313" key="1">
    <source>
        <dbReference type="EMBL" id="OGG66567.1"/>
    </source>
</evidence>
<dbReference type="AlphaFoldDB" id="A0A1F6DZ10"/>
<sequence>MGIEKGKQSNVLKAGLIAAALATPLYEHGNVEAAEIPQSASWQAGATKYKELVFNEKVEYGGNLVTYKNSSIHWVQPWTSGSWRGVAGKPREKGAEIRKLGNVEEIEAACKFHTHPEGSSRRAFKIPENTELSPFAPPSRGDLSVQNMAAVSDLAHSIGIPIEKTFEAVFDPRGVWYYRHATDEDFQRDTEYWQSRQRLKEMQGDVKQFKREIQDRFQKMSDDAVFKLGRKLPLEIQKQTNMTDKNAITYALSKVLYANTDDLTEEILSGLASGSERDRYKGSLEMIKEVERLDKADAEEEIKFTGQFKAFVTGSTSSDFDFETRYAELQKAYLRGIDAVVRFVPYEKLDKEPPCAGPDYQR</sequence>
<evidence type="ECO:0000313" key="2">
    <source>
        <dbReference type="Proteomes" id="UP000177652"/>
    </source>
</evidence>
<dbReference type="EMBL" id="MFLK01000001">
    <property type="protein sequence ID" value="OGG66567.1"/>
    <property type="molecule type" value="Genomic_DNA"/>
</dbReference>
<dbReference type="Proteomes" id="UP000177652">
    <property type="component" value="Unassembled WGS sequence"/>
</dbReference>
<organism evidence="1 2">
    <name type="scientific">Candidatus Kaiserbacteria bacterium RIFCSPHIGHO2_02_FULL_55_20</name>
    <dbReference type="NCBI Taxonomy" id="1798497"/>
    <lineage>
        <taxon>Bacteria</taxon>
        <taxon>Candidatus Kaiseribacteriota</taxon>
    </lineage>
</organism>
<comment type="caution">
    <text evidence="1">The sequence shown here is derived from an EMBL/GenBank/DDBJ whole genome shotgun (WGS) entry which is preliminary data.</text>
</comment>
<reference evidence="1 2" key="1">
    <citation type="journal article" date="2016" name="Nat. Commun.">
        <title>Thousands of microbial genomes shed light on interconnected biogeochemical processes in an aquifer system.</title>
        <authorList>
            <person name="Anantharaman K."/>
            <person name="Brown C.T."/>
            <person name="Hug L.A."/>
            <person name="Sharon I."/>
            <person name="Castelle C.J."/>
            <person name="Probst A.J."/>
            <person name="Thomas B.C."/>
            <person name="Singh A."/>
            <person name="Wilkins M.J."/>
            <person name="Karaoz U."/>
            <person name="Brodie E.L."/>
            <person name="Williams K.H."/>
            <person name="Hubbard S.S."/>
            <person name="Banfield J.F."/>
        </authorList>
    </citation>
    <scope>NUCLEOTIDE SEQUENCE [LARGE SCALE GENOMIC DNA]</scope>
</reference>